<dbReference type="OrthoDB" id="10539370at2759"/>
<evidence type="ECO:0000313" key="2">
    <source>
        <dbReference type="Proteomes" id="UP000691718"/>
    </source>
</evidence>
<organism evidence="1 2">
    <name type="scientific">Parnassius apollo</name>
    <name type="common">Apollo butterfly</name>
    <name type="synonym">Papilio apollo</name>
    <dbReference type="NCBI Taxonomy" id="110799"/>
    <lineage>
        <taxon>Eukaryota</taxon>
        <taxon>Metazoa</taxon>
        <taxon>Ecdysozoa</taxon>
        <taxon>Arthropoda</taxon>
        <taxon>Hexapoda</taxon>
        <taxon>Insecta</taxon>
        <taxon>Pterygota</taxon>
        <taxon>Neoptera</taxon>
        <taxon>Endopterygota</taxon>
        <taxon>Lepidoptera</taxon>
        <taxon>Glossata</taxon>
        <taxon>Ditrysia</taxon>
        <taxon>Papilionoidea</taxon>
        <taxon>Papilionidae</taxon>
        <taxon>Parnassiinae</taxon>
        <taxon>Parnassini</taxon>
        <taxon>Parnassius</taxon>
        <taxon>Parnassius</taxon>
    </lineage>
</organism>
<gene>
    <name evidence="1" type="ORF">PAPOLLO_LOCUS13763</name>
</gene>
<accession>A0A8S3X3W2</accession>
<reference evidence="1" key="1">
    <citation type="submission" date="2021-04" db="EMBL/GenBank/DDBJ databases">
        <authorList>
            <person name="Tunstrom K."/>
        </authorList>
    </citation>
    <scope>NUCLEOTIDE SEQUENCE</scope>
</reference>
<dbReference type="AlphaFoldDB" id="A0A8S3X3W2"/>
<evidence type="ECO:0000313" key="1">
    <source>
        <dbReference type="EMBL" id="CAG5000647.1"/>
    </source>
</evidence>
<dbReference type="EMBL" id="CAJQZP010000945">
    <property type="protein sequence ID" value="CAG5000647.1"/>
    <property type="molecule type" value="Genomic_DNA"/>
</dbReference>
<comment type="caution">
    <text evidence="1">The sequence shown here is derived from an EMBL/GenBank/DDBJ whole genome shotgun (WGS) entry which is preliminary data.</text>
</comment>
<protein>
    <submittedName>
        <fullName evidence="1">(apollo) hypothetical protein</fullName>
    </submittedName>
</protein>
<dbReference type="Proteomes" id="UP000691718">
    <property type="component" value="Unassembled WGS sequence"/>
</dbReference>
<sequence>MKTVPQHLTQPFGARAEGNPKRITSILSGKKSFSSHGKRKMCLFDMPICHRHTKTRIAKVKKKLFEDDKISENDNKEDTPNTNIVKINKKFFERQRETKKIPVSLNENDCLLIPLNMPSDEMLIPSAELPNLNEFPNVNENSY</sequence>
<keyword evidence="2" id="KW-1185">Reference proteome</keyword>
<name>A0A8S3X3W2_PARAO</name>
<proteinExistence type="predicted"/>